<sequence length="149" mass="16939">MGFAQDWIHLVMQCVETVSYSILLNRIPQDYFKPTRGIRQGDPLSPYLFILCAEVLSSLLNHAENSRAISGVPIARGRIHINHLLFADDILLFSKANSLEWSRLLFVHSLYENASCQCLNKEKTSIHFSRNTSHENKDLILRIGGVRSS</sequence>
<proteinExistence type="predicted"/>
<dbReference type="EMBL" id="LIHL02000003">
    <property type="protein sequence ID" value="KAF5475546.1"/>
    <property type="molecule type" value="Genomic_DNA"/>
</dbReference>
<dbReference type="AlphaFoldDB" id="A0A833Y1B4"/>
<evidence type="ECO:0000259" key="1">
    <source>
        <dbReference type="Pfam" id="PF00078"/>
    </source>
</evidence>
<dbReference type="Proteomes" id="UP000619265">
    <property type="component" value="Unassembled WGS sequence"/>
</dbReference>
<dbReference type="PANTHER" id="PTHR46890">
    <property type="entry name" value="NON-LTR RETROLELEMENT REVERSE TRANSCRIPTASE-LIKE PROTEIN-RELATED"/>
    <property type="match status" value="1"/>
</dbReference>
<reference evidence="2" key="1">
    <citation type="submission" date="2015-10" db="EMBL/GenBank/DDBJ databases">
        <authorList>
            <person name="Martinez-Garcia P.J."/>
            <person name="Crepeau M.W."/>
            <person name="Puiu D."/>
            <person name="Gonzalez-Ibeas D."/>
            <person name="Whalen J."/>
            <person name="Stevens K."/>
            <person name="Paul R."/>
            <person name="Butterfield T."/>
            <person name="Britton M."/>
            <person name="Reagan R."/>
            <person name="Chakraborty S."/>
            <person name="Walawage S.L."/>
            <person name="Vasquez-Gross H.A."/>
            <person name="Cardeno C."/>
            <person name="Famula R."/>
            <person name="Pratt K."/>
            <person name="Kuruganti S."/>
            <person name="Aradhya M.K."/>
            <person name="Leslie C.A."/>
            <person name="Dandekar A.M."/>
            <person name="Salzberg S.L."/>
            <person name="Wegrzyn J.L."/>
            <person name="Langley C.H."/>
            <person name="Neale D.B."/>
        </authorList>
    </citation>
    <scope>NUCLEOTIDE SEQUENCE</scope>
    <source>
        <tissue evidence="2">Leaves</tissue>
    </source>
</reference>
<protein>
    <recommendedName>
        <fullName evidence="1">Reverse transcriptase domain-containing protein</fullName>
    </recommendedName>
</protein>
<evidence type="ECO:0000313" key="3">
    <source>
        <dbReference type="Proteomes" id="UP000619265"/>
    </source>
</evidence>
<name>A0A833Y1B4_JUGRE</name>
<dbReference type="PANTHER" id="PTHR46890:SF48">
    <property type="entry name" value="RNA-DIRECTED DNA POLYMERASE"/>
    <property type="match status" value="1"/>
</dbReference>
<evidence type="ECO:0000313" key="2">
    <source>
        <dbReference type="EMBL" id="KAF5475546.1"/>
    </source>
</evidence>
<dbReference type="Pfam" id="PF00078">
    <property type="entry name" value="RVT_1"/>
    <property type="match status" value="1"/>
</dbReference>
<reference evidence="2" key="2">
    <citation type="submission" date="2020-03" db="EMBL/GenBank/DDBJ databases">
        <title>Walnut 2.0.</title>
        <authorList>
            <person name="Marrano A."/>
            <person name="Britton M."/>
            <person name="Zimin A.V."/>
            <person name="Zaini P.A."/>
            <person name="Workman R."/>
            <person name="Puiu D."/>
            <person name="Bianco L."/>
            <person name="Allen B.J."/>
            <person name="Troggio M."/>
            <person name="Leslie C.A."/>
            <person name="Timp W."/>
            <person name="Dendekar A."/>
            <person name="Salzberg S.L."/>
            <person name="Neale D.B."/>
        </authorList>
    </citation>
    <scope>NUCLEOTIDE SEQUENCE</scope>
    <source>
        <tissue evidence="2">Leaves</tissue>
    </source>
</reference>
<feature type="domain" description="Reverse transcriptase" evidence="1">
    <location>
        <begin position="12"/>
        <end position="127"/>
    </location>
</feature>
<organism evidence="2 3">
    <name type="scientific">Juglans regia</name>
    <name type="common">English walnut</name>
    <dbReference type="NCBI Taxonomy" id="51240"/>
    <lineage>
        <taxon>Eukaryota</taxon>
        <taxon>Viridiplantae</taxon>
        <taxon>Streptophyta</taxon>
        <taxon>Embryophyta</taxon>
        <taxon>Tracheophyta</taxon>
        <taxon>Spermatophyta</taxon>
        <taxon>Magnoliopsida</taxon>
        <taxon>eudicotyledons</taxon>
        <taxon>Gunneridae</taxon>
        <taxon>Pentapetalae</taxon>
        <taxon>rosids</taxon>
        <taxon>fabids</taxon>
        <taxon>Fagales</taxon>
        <taxon>Juglandaceae</taxon>
        <taxon>Juglans</taxon>
    </lineage>
</organism>
<dbReference type="InterPro" id="IPR052343">
    <property type="entry name" value="Retrotransposon-Effector_Assoc"/>
</dbReference>
<dbReference type="InterPro" id="IPR000477">
    <property type="entry name" value="RT_dom"/>
</dbReference>
<gene>
    <name evidence="2" type="ORF">F2P56_007344</name>
</gene>
<comment type="caution">
    <text evidence="2">The sequence shown here is derived from an EMBL/GenBank/DDBJ whole genome shotgun (WGS) entry which is preliminary data.</text>
</comment>
<accession>A0A833Y1B4</accession>
<dbReference type="Gramene" id="Jr03_18590_p1">
    <property type="protein sequence ID" value="cds.Jr03_18590_p1"/>
    <property type="gene ID" value="Jr03_18590"/>
</dbReference>